<dbReference type="Pfam" id="PF05063">
    <property type="entry name" value="MT-A70"/>
    <property type="match status" value="1"/>
</dbReference>
<dbReference type="OrthoDB" id="9800596at2"/>
<evidence type="ECO:0000313" key="5">
    <source>
        <dbReference type="EMBL" id="KAA2223013.1"/>
    </source>
</evidence>
<comment type="caution">
    <text evidence="5">The sequence shown here is derived from an EMBL/GenBank/DDBJ whole genome shotgun (WGS) entry which is preliminary data.</text>
</comment>
<gene>
    <name evidence="5" type="ORF">FW780_02075</name>
</gene>
<dbReference type="EMBL" id="VUNZ01000001">
    <property type="protein sequence ID" value="KAA2223013.1"/>
    <property type="molecule type" value="Genomic_DNA"/>
</dbReference>
<dbReference type="AlphaFoldDB" id="A0A5B2U9B2"/>
<dbReference type="PROSITE" id="PS00092">
    <property type="entry name" value="N6_MTASE"/>
    <property type="match status" value="1"/>
</dbReference>
<protein>
    <recommendedName>
        <fullName evidence="7">Adenine methyltransferase</fullName>
    </recommendedName>
</protein>
<name>A0A5B2U9B2_9FLAO</name>
<dbReference type="GO" id="GO:0003676">
    <property type="term" value="F:nucleic acid binding"/>
    <property type="evidence" value="ECO:0007669"/>
    <property type="project" value="InterPro"/>
</dbReference>
<evidence type="ECO:0008006" key="7">
    <source>
        <dbReference type="Google" id="ProtNLM"/>
    </source>
</evidence>
<proteinExistence type="inferred from homology"/>
<dbReference type="GO" id="GO:0008168">
    <property type="term" value="F:methyltransferase activity"/>
    <property type="evidence" value="ECO:0007669"/>
    <property type="project" value="UniProtKB-KW"/>
</dbReference>
<evidence type="ECO:0000256" key="2">
    <source>
        <dbReference type="ARBA" id="ARBA00022679"/>
    </source>
</evidence>
<dbReference type="InterPro" id="IPR002052">
    <property type="entry name" value="DNA_methylase_N6_adenine_CS"/>
</dbReference>
<dbReference type="Gene3D" id="3.40.50.150">
    <property type="entry name" value="Vaccinia Virus protein VP39"/>
    <property type="match status" value="1"/>
</dbReference>
<keyword evidence="1" id="KW-0489">Methyltransferase</keyword>
<dbReference type="RefSeq" id="WP_149831977.1">
    <property type="nucleotide sequence ID" value="NZ_VUNZ01000001.1"/>
</dbReference>
<dbReference type="PROSITE" id="PS51143">
    <property type="entry name" value="MT_A70"/>
    <property type="match status" value="1"/>
</dbReference>
<dbReference type="GO" id="GO:0032259">
    <property type="term" value="P:methylation"/>
    <property type="evidence" value="ECO:0007669"/>
    <property type="project" value="UniProtKB-KW"/>
</dbReference>
<organism evidence="5 6">
    <name type="scientific">Chryseobacterium sediminis</name>
    <dbReference type="NCBI Taxonomy" id="1679494"/>
    <lineage>
        <taxon>Bacteria</taxon>
        <taxon>Pseudomonadati</taxon>
        <taxon>Bacteroidota</taxon>
        <taxon>Flavobacteriia</taxon>
        <taxon>Flavobacteriales</taxon>
        <taxon>Weeksellaceae</taxon>
        <taxon>Chryseobacterium group</taxon>
        <taxon>Chryseobacterium</taxon>
    </lineage>
</organism>
<dbReference type="PANTHER" id="PTHR12829">
    <property type="entry name" value="N6-ADENOSINE-METHYLTRANSFERASE"/>
    <property type="match status" value="1"/>
</dbReference>
<accession>A0A5B2U9B2</accession>
<reference evidence="5 6" key="1">
    <citation type="journal article" date="2015" name="Int. J. Syst. Evol. Microbiol.">
        <title>Chryseobacterium sediminis sp. nov., isolated from a river sediment.</title>
        <authorList>
            <person name="Kampfer P."/>
            <person name="Busse H.J."/>
            <person name="McInroy J.A."/>
            <person name="Glaeser S.P."/>
        </authorList>
    </citation>
    <scope>NUCLEOTIDE SEQUENCE [LARGE SCALE GENOMIC DNA]</scope>
    <source>
        <strain evidence="5 6">IMT-174</strain>
    </source>
</reference>
<dbReference type="PANTHER" id="PTHR12829:SF7">
    <property type="entry name" value="N6-ADENOSINE-METHYLTRANSFERASE CATALYTIC SUBUNIT"/>
    <property type="match status" value="1"/>
</dbReference>
<dbReference type="InterPro" id="IPR029063">
    <property type="entry name" value="SAM-dependent_MTases_sf"/>
</dbReference>
<evidence type="ECO:0000256" key="1">
    <source>
        <dbReference type="ARBA" id="ARBA00022603"/>
    </source>
</evidence>
<evidence type="ECO:0000256" key="3">
    <source>
        <dbReference type="ARBA" id="ARBA00022691"/>
    </source>
</evidence>
<sequence>MKYKIIYADPPWIQKAGRKLKSYKVVDGKQIWNSDEVKTTDLPYQTMTVDEIANIPVKSIVDKDAFLFIWVTNKYLLQVEKVIKAWGFEFVACITWKKKRMGGGLGGVVRISSEYLMFCRRGNLKAIGTIPESVIEAKRPYVNGYPCHSKKPELFAEIIESVSPPGKRLEMFARNSRTGWDVFGNEVENSIEINHQE</sequence>
<keyword evidence="2" id="KW-0808">Transferase</keyword>
<keyword evidence="3" id="KW-0949">S-adenosyl-L-methionine</keyword>
<evidence type="ECO:0000313" key="6">
    <source>
        <dbReference type="Proteomes" id="UP000323082"/>
    </source>
</evidence>
<dbReference type="Proteomes" id="UP000323082">
    <property type="component" value="Unassembled WGS sequence"/>
</dbReference>
<dbReference type="SUPFAM" id="SSF53335">
    <property type="entry name" value="S-adenosyl-L-methionine-dependent methyltransferases"/>
    <property type="match status" value="1"/>
</dbReference>
<evidence type="ECO:0000256" key="4">
    <source>
        <dbReference type="PROSITE-ProRule" id="PRU00489"/>
    </source>
</evidence>
<comment type="similarity">
    <text evidence="4">Belongs to the MT-A70-like family.</text>
</comment>
<dbReference type="InterPro" id="IPR007757">
    <property type="entry name" value="MT-A70-like"/>
</dbReference>